<protein>
    <recommendedName>
        <fullName evidence="2">Pyrroloquinoline quinone-dependent pyranose dehydrogenase beta-propeller domain-containing protein</fullName>
    </recommendedName>
</protein>
<dbReference type="Pfam" id="PF22807">
    <property type="entry name" value="TrAA12"/>
    <property type="match status" value="1"/>
</dbReference>
<feature type="domain" description="Pyrroloquinoline quinone-dependent pyranose dehydrogenase beta-propeller" evidence="2">
    <location>
        <begin position="40"/>
        <end position="428"/>
    </location>
</feature>
<comment type="caution">
    <text evidence="3">The sequence shown here is derived from an EMBL/GenBank/DDBJ whole genome shotgun (WGS) entry which is preliminary data.</text>
</comment>
<evidence type="ECO:0000259" key="2">
    <source>
        <dbReference type="Pfam" id="PF22807"/>
    </source>
</evidence>
<feature type="signal peptide" evidence="1">
    <location>
        <begin position="1"/>
        <end position="21"/>
    </location>
</feature>
<dbReference type="Proteomes" id="UP001265746">
    <property type="component" value="Unassembled WGS sequence"/>
</dbReference>
<sequence length="430" mass="45304">MSLATILKVAVAFCAVANVDGGFLSKRQCSGGLQPSYPAPNVASGWTAQLVANGLTRARGLTIDSSGALLVAQSYSGVTRLTFTESGNCLSLASKTTVVSKNDLTHGIALSANGTTLYASSAEAVFAWPYNPTTGTSTGAISTIINNMNNADHISRTLTMSKKQPSQLIVSRGSNENVDAGTKDITSGRSQIRVFDLNALPSGRAYNYATEGRVLGWGLRNDVGVAEHPTTGGIWAVENSVDQLTRNGVDIHTDNPGEELNYLGALSDPVPSKPPNYGYPDCVALFKATGVPNSQNLKTGVQFSSTQSTTANDTSCAANFVAPRLTFESHMAPLDLVFNANGTEAMVTFHGSWNRQPPIGYKFGTIKFANGEPTEPSTSTTALTDILTMKSLTSCPSQCFQPVGLAVDSKGRVFMSSDTTGEIYVLQKTA</sequence>
<proteinExistence type="predicted"/>
<accession>A0AAD9VWK5</accession>
<keyword evidence="1" id="KW-0732">Signal</keyword>
<dbReference type="AlphaFoldDB" id="A0AAD9VWK5"/>
<evidence type="ECO:0000256" key="1">
    <source>
        <dbReference type="SAM" id="SignalP"/>
    </source>
</evidence>
<dbReference type="EMBL" id="JAUJFL010000014">
    <property type="protein sequence ID" value="KAK2595701.1"/>
    <property type="molecule type" value="Genomic_DNA"/>
</dbReference>
<keyword evidence="4" id="KW-1185">Reference proteome</keyword>
<dbReference type="InterPro" id="IPR054539">
    <property type="entry name" value="Beta-prop_PDH"/>
</dbReference>
<dbReference type="SUPFAM" id="SSF50952">
    <property type="entry name" value="Soluble quinoprotein glucose dehydrogenase"/>
    <property type="match status" value="1"/>
</dbReference>
<reference evidence="3" key="1">
    <citation type="submission" date="2023-06" db="EMBL/GenBank/DDBJ databases">
        <authorList>
            <person name="Noh H."/>
        </authorList>
    </citation>
    <scope>NUCLEOTIDE SEQUENCE</scope>
    <source>
        <strain evidence="3">DUCC20226</strain>
    </source>
</reference>
<gene>
    <name evidence="3" type="ORF">N8I77_013726</name>
</gene>
<evidence type="ECO:0000313" key="4">
    <source>
        <dbReference type="Proteomes" id="UP001265746"/>
    </source>
</evidence>
<name>A0AAD9VWK5_PHOAM</name>
<dbReference type="Gene3D" id="2.120.10.30">
    <property type="entry name" value="TolB, C-terminal domain"/>
    <property type="match status" value="1"/>
</dbReference>
<dbReference type="InterPro" id="IPR011042">
    <property type="entry name" value="6-blade_b-propeller_TolB-like"/>
</dbReference>
<evidence type="ECO:0000313" key="3">
    <source>
        <dbReference type="EMBL" id="KAK2595701.1"/>
    </source>
</evidence>
<dbReference type="InterPro" id="IPR011041">
    <property type="entry name" value="Quinoprot_gluc/sorb_DH_b-prop"/>
</dbReference>
<feature type="chain" id="PRO_5042250779" description="Pyrroloquinoline quinone-dependent pyranose dehydrogenase beta-propeller domain-containing protein" evidence="1">
    <location>
        <begin position="22"/>
        <end position="430"/>
    </location>
</feature>
<organism evidence="3 4">
    <name type="scientific">Phomopsis amygdali</name>
    <name type="common">Fusicoccum amygdali</name>
    <dbReference type="NCBI Taxonomy" id="1214568"/>
    <lineage>
        <taxon>Eukaryota</taxon>
        <taxon>Fungi</taxon>
        <taxon>Dikarya</taxon>
        <taxon>Ascomycota</taxon>
        <taxon>Pezizomycotina</taxon>
        <taxon>Sordariomycetes</taxon>
        <taxon>Sordariomycetidae</taxon>
        <taxon>Diaporthales</taxon>
        <taxon>Diaporthaceae</taxon>
        <taxon>Diaporthe</taxon>
    </lineage>
</organism>